<dbReference type="KEGG" id="jre:109021131"/>
<gene>
    <name evidence="2" type="primary">LOC109021131</name>
</gene>
<evidence type="ECO:0000313" key="1">
    <source>
        <dbReference type="Proteomes" id="UP000235220"/>
    </source>
</evidence>
<dbReference type="AlphaFoldDB" id="A0A2I4HSV6"/>
<organism evidence="1 2">
    <name type="scientific">Juglans regia</name>
    <name type="common">English walnut</name>
    <dbReference type="NCBI Taxonomy" id="51240"/>
    <lineage>
        <taxon>Eukaryota</taxon>
        <taxon>Viridiplantae</taxon>
        <taxon>Streptophyta</taxon>
        <taxon>Embryophyta</taxon>
        <taxon>Tracheophyta</taxon>
        <taxon>Spermatophyta</taxon>
        <taxon>Magnoliopsida</taxon>
        <taxon>eudicotyledons</taxon>
        <taxon>Gunneridae</taxon>
        <taxon>Pentapetalae</taxon>
        <taxon>rosids</taxon>
        <taxon>fabids</taxon>
        <taxon>Fagales</taxon>
        <taxon>Juglandaceae</taxon>
        <taxon>Juglans</taxon>
    </lineage>
</organism>
<dbReference type="Gramene" id="Jr01_14860_p1">
    <property type="protein sequence ID" value="cds.Jr01_14860_p1"/>
    <property type="gene ID" value="Jr01_14860"/>
</dbReference>
<reference evidence="2" key="1">
    <citation type="submission" date="2025-08" db="UniProtKB">
        <authorList>
            <consortium name="RefSeq"/>
        </authorList>
    </citation>
    <scope>IDENTIFICATION</scope>
    <source>
        <tissue evidence="2">Leaves</tissue>
    </source>
</reference>
<sequence>MKFLQSSSQEPFPSISFSSQLLSFCFDALVHTLGKKTNPVGCIKKWREVRNKHKSCNLQLEEDLLKCKRKQWLGLEMKMQSKTLLRKERRMLRSLGLGLVNDVSVFGRFCETVWTMYFEKASIL</sequence>
<protein>
    <submittedName>
        <fullName evidence="2">Uncharacterized protein LOC109021131 isoform X1</fullName>
    </submittedName>
</protein>
<proteinExistence type="predicted"/>
<keyword evidence="1" id="KW-1185">Reference proteome</keyword>
<accession>A0A2I4HSV6</accession>
<evidence type="ECO:0000313" key="2">
    <source>
        <dbReference type="RefSeq" id="XP_018859232.1"/>
    </source>
</evidence>
<dbReference type="Proteomes" id="UP000235220">
    <property type="component" value="Chromosome 1"/>
</dbReference>
<name>A0A2I4HSV6_JUGRE</name>
<dbReference type="GeneID" id="109021131"/>
<dbReference type="RefSeq" id="XP_018859232.1">
    <property type="nucleotide sequence ID" value="XM_019003687.2"/>
</dbReference>